<evidence type="ECO:0000313" key="3">
    <source>
        <dbReference type="Proteomes" id="UP001597417"/>
    </source>
</evidence>
<protein>
    <submittedName>
        <fullName evidence="2">Polysaccharide pyruvyl transferase family protein</fullName>
    </submittedName>
</protein>
<organism evidence="2 3">
    <name type="scientific">Amycolatopsis pigmentata</name>
    <dbReference type="NCBI Taxonomy" id="450801"/>
    <lineage>
        <taxon>Bacteria</taxon>
        <taxon>Bacillati</taxon>
        <taxon>Actinomycetota</taxon>
        <taxon>Actinomycetes</taxon>
        <taxon>Pseudonocardiales</taxon>
        <taxon>Pseudonocardiaceae</taxon>
        <taxon>Amycolatopsis</taxon>
    </lineage>
</organism>
<dbReference type="InterPro" id="IPR007345">
    <property type="entry name" value="Polysacch_pyruvyl_Trfase"/>
</dbReference>
<evidence type="ECO:0000259" key="1">
    <source>
        <dbReference type="Pfam" id="PF04230"/>
    </source>
</evidence>
<evidence type="ECO:0000313" key="2">
    <source>
        <dbReference type="EMBL" id="MFD2419663.1"/>
    </source>
</evidence>
<dbReference type="RefSeq" id="WP_378267689.1">
    <property type="nucleotide sequence ID" value="NZ_JBHUKR010000013.1"/>
</dbReference>
<keyword evidence="2" id="KW-0808">Transferase</keyword>
<comment type="caution">
    <text evidence="2">The sequence shown here is derived from an EMBL/GenBank/DDBJ whole genome shotgun (WGS) entry which is preliminary data.</text>
</comment>
<name>A0ABW5FX85_9PSEU</name>
<dbReference type="GO" id="GO:0016740">
    <property type="term" value="F:transferase activity"/>
    <property type="evidence" value="ECO:0007669"/>
    <property type="project" value="UniProtKB-KW"/>
</dbReference>
<dbReference type="Pfam" id="PF04230">
    <property type="entry name" value="PS_pyruv_trans"/>
    <property type="match status" value="1"/>
</dbReference>
<accession>A0ABW5FX85</accession>
<dbReference type="EMBL" id="JBHUKR010000013">
    <property type="protein sequence ID" value="MFD2419663.1"/>
    <property type="molecule type" value="Genomic_DNA"/>
</dbReference>
<gene>
    <name evidence="2" type="ORF">ACFSXZ_25370</name>
</gene>
<reference evidence="3" key="1">
    <citation type="journal article" date="2019" name="Int. J. Syst. Evol. Microbiol.">
        <title>The Global Catalogue of Microorganisms (GCM) 10K type strain sequencing project: providing services to taxonomists for standard genome sequencing and annotation.</title>
        <authorList>
            <consortium name="The Broad Institute Genomics Platform"/>
            <consortium name="The Broad Institute Genome Sequencing Center for Infectious Disease"/>
            <person name="Wu L."/>
            <person name="Ma J."/>
        </authorList>
    </citation>
    <scope>NUCLEOTIDE SEQUENCE [LARGE SCALE GENOMIC DNA]</scope>
    <source>
        <strain evidence="3">CGMCC 4.7645</strain>
    </source>
</reference>
<feature type="domain" description="Polysaccharide pyruvyl transferase" evidence="1">
    <location>
        <begin position="184"/>
        <end position="222"/>
    </location>
</feature>
<dbReference type="Proteomes" id="UP001597417">
    <property type="component" value="Unassembled WGS sequence"/>
</dbReference>
<proteinExistence type="predicted"/>
<keyword evidence="3" id="KW-1185">Reference proteome</keyword>
<sequence>MRVLVTGWASFRHGEATAGDVLSLRCVRSALTESGIAADIAWSDGYLPSARTLAETDPRDYTHLVFACGPVHGWQVEQLHHEFADCERIAVGVSVLDARDPAVTGFHRVLARDGCGPARADLSLSGDTAATPVAGVIFAPGQAEYGDRRRHDTVHDTLSAWMSEVDCAWLPLDTRLDTTDWRHCSTPDQFASVLSRLDVIVTTRLHGLVLGLRAGVPVLAVDPVSGGGKLTAQAQALRWPALTLADPPALEHWWRWCRSSEGKAKAMAVAKSSTEPPMTELVRELREELTA</sequence>